<dbReference type="Pfam" id="PF00753">
    <property type="entry name" value="Lactamase_B"/>
    <property type="match status" value="1"/>
</dbReference>
<dbReference type="InterPro" id="IPR044528">
    <property type="entry name" value="POD-like_MBL-fold"/>
</dbReference>
<dbReference type="AlphaFoldDB" id="A0A3D8QK81"/>
<feature type="domain" description="Metallo-beta-lactamase" evidence="3">
    <location>
        <begin position="109"/>
        <end position="303"/>
    </location>
</feature>
<evidence type="ECO:0000259" key="3">
    <source>
        <dbReference type="SMART" id="SM00849"/>
    </source>
</evidence>
<dbReference type="SMART" id="SM00849">
    <property type="entry name" value="Lactamase_B"/>
    <property type="match status" value="1"/>
</dbReference>
<dbReference type="InterPro" id="IPR051682">
    <property type="entry name" value="Mito_Persulfide_Diox"/>
</dbReference>
<dbReference type="PANTHER" id="PTHR43084">
    <property type="entry name" value="PERSULFIDE DIOXYGENASE ETHE1"/>
    <property type="match status" value="1"/>
</dbReference>
<dbReference type="GO" id="GO:0050313">
    <property type="term" value="F:sulfur dioxygenase activity"/>
    <property type="evidence" value="ECO:0007669"/>
    <property type="project" value="InterPro"/>
</dbReference>
<dbReference type="OrthoDB" id="449487at2759"/>
<organism evidence="4 5">
    <name type="scientific">Coleophoma cylindrospora</name>
    <dbReference type="NCBI Taxonomy" id="1849047"/>
    <lineage>
        <taxon>Eukaryota</taxon>
        <taxon>Fungi</taxon>
        <taxon>Dikarya</taxon>
        <taxon>Ascomycota</taxon>
        <taxon>Pezizomycotina</taxon>
        <taxon>Leotiomycetes</taxon>
        <taxon>Helotiales</taxon>
        <taxon>Dermateaceae</taxon>
        <taxon>Coleophoma</taxon>
    </lineage>
</organism>
<feature type="compositionally biased region" description="Polar residues" evidence="2">
    <location>
        <begin position="39"/>
        <end position="48"/>
    </location>
</feature>
<feature type="region of interest" description="Disordered" evidence="2">
    <location>
        <begin position="1"/>
        <end position="59"/>
    </location>
</feature>
<dbReference type="GO" id="GO:0046872">
    <property type="term" value="F:metal ion binding"/>
    <property type="evidence" value="ECO:0007669"/>
    <property type="project" value="UniProtKB-KW"/>
</dbReference>
<keyword evidence="1" id="KW-0479">Metal-binding</keyword>
<evidence type="ECO:0000256" key="2">
    <source>
        <dbReference type="SAM" id="MobiDB-lite"/>
    </source>
</evidence>
<evidence type="ECO:0000256" key="1">
    <source>
        <dbReference type="ARBA" id="ARBA00022723"/>
    </source>
</evidence>
<dbReference type="Proteomes" id="UP000256645">
    <property type="component" value="Unassembled WGS sequence"/>
</dbReference>
<feature type="compositionally biased region" description="Polar residues" evidence="2">
    <location>
        <begin position="1"/>
        <end position="12"/>
    </location>
</feature>
<comment type="caution">
    <text evidence="4">The sequence shown here is derived from an EMBL/GenBank/DDBJ whole genome shotgun (WGS) entry which is preliminary data.</text>
</comment>
<dbReference type="CDD" id="cd07724">
    <property type="entry name" value="POD-like_MBL-fold"/>
    <property type="match status" value="1"/>
</dbReference>
<name>A0A3D8QK81_9HELO</name>
<dbReference type="InterPro" id="IPR001279">
    <property type="entry name" value="Metallo-B-lactamas"/>
</dbReference>
<reference evidence="4 5" key="1">
    <citation type="journal article" date="2018" name="IMA Fungus">
        <title>IMA Genome-F 9: Draft genome sequence of Annulohypoxylon stygium, Aspergillus mulundensis, Berkeleyomyces basicola (syn. Thielaviopsis basicola), Ceratocystis smalleyi, two Cercospora beticola strains, Coleophoma cylindrospora, Fusarium fracticaudum, Phialophora cf. hyalina, and Morchella septimelata.</title>
        <authorList>
            <person name="Wingfield B.D."/>
            <person name="Bills G.F."/>
            <person name="Dong Y."/>
            <person name="Huang W."/>
            <person name="Nel W.J."/>
            <person name="Swalarsk-Parry B.S."/>
            <person name="Vaghefi N."/>
            <person name="Wilken P.M."/>
            <person name="An Z."/>
            <person name="de Beer Z.W."/>
            <person name="De Vos L."/>
            <person name="Chen L."/>
            <person name="Duong T.A."/>
            <person name="Gao Y."/>
            <person name="Hammerbacher A."/>
            <person name="Kikkert J.R."/>
            <person name="Li Y."/>
            <person name="Li H."/>
            <person name="Li K."/>
            <person name="Li Q."/>
            <person name="Liu X."/>
            <person name="Ma X."/>
            <person name="Naidoo K."/>
            <person name="Pethybridge S.J."/>
            <person name="Sun J."/>
            <person name="Steenkamp E.T."/>
            <person name="van der Nest M.A."/>
            <person name="van Wyk S."/>
            <person name="Wingfield M.J."/>
            <person name="Xiong C."/>
            <person name="Yue Q."/>
            <person name="Zhang X."/>
        </authorList>
    </citation>
    <scope>NUCLEOTIDE SEQUENCE [LARGE SCALE GENOMIC DNA]</scope>
    <source>
        <strain evidence="4 5">BP6252</strain>
    </source>
</reference>
<accession>A0A3D8QK81</accession>
<dbReference type="STRING" id="1849047.A0A3D8QK81"/>
<sequence length="390" mass="44011">MKSLPLQINRSWQPRAAATATRVPSPSIPRVQLRHHSQPARNRTTGNLQGPKDNSRMRSDGLKCLHQTSFVHAPIPRPQHEIKGRVSYSTRAVIPQEPTIHSIFEEKTGTWQYVVADSSTRDAVIIDPVLDYDPATQIVSARTANTLLSLTEEMGYNVIRILETHAHADHLTAASYLQDHLTRRQGHRPPICIGKRIQGVQRLFGQVYDIPANEYEGVFDKLLDDDEMFDIGNLRATAIHLPGHTPDHLGYKIGENVFCGDSIFHADIGSARCDFPGGNANDLFNSARKLLGMPDHVKIWTGHDYPPEERGKPVPWMTVHDHRKNNRHLEDGITEEEFVAMRRERDAKLGEPRLLHQSLQVNIRAGHRPKPTISGQSLLRLPLKLKGVEW</sequence>
<proteinExistence type="predicted"/>
<gene>
    <name evidence="4" type="ORF">BP6252_11622</name>
</gene>
<dbReference type="Gene3D" id="3.60.15.10">
    <property type="entry name" value="Ribonuclease Z/Hydroxyacylglutathione hydrolase-like"/>
    <property type="match status" value="1"/>
</dbReference>
<dbReference type="GO" id="GO:0070813">
    <property type="term" value="P:hydrogen sulfide metabolic process"/>
    <property type="evidence" value="ECO:0007669"/>
    <property type="project" value="TreeGrafter"/>
</dbReference>
<dbReference type="PANTHER" id="PTHR43084:SF1">
    <property type="entry name" value="PERSULFIDE DIOXYGENASE ETHE1, MITOCHONDRIAL"/>
    <property type="match status" value="1"/>
</dbReference>
<dbReference type="EMBL" id="PDLM01000014">
    <property type="protein sequence ID" value="RDW62189.1"/>
    <property type="molecule type" value="Genomic_DNA"/>
</dbReference>
<dbReference type="GO" id="GO:0006749">
    <property type="term" value="P:glutathione metabolic process"/>
    <property type="evidence" value="ECO:0007669"/>
    <property type="project" value="InterPro"/>
</dbReference>
<dbReference type="InterPro" id="IPR036866">
    <property type="entry name" value="RibonucZ/Hydroxyglut_hydro"/>
</dbReference>
<dbReference type="SUPFAM" id="SSF56281">
    <property type="entry name" value="Metallo-hydrolase/oxidoreductase"/>
    <property type="match status" value="1"/>
</dbReference>
<evidence type="ECO:0000313" key="4">
    <source>
        <dbReference type="EMBL" id="RDW62189.1"/>
    </source>
</evidence>
<keyword evidence="5" id="KW-1185">Reference proteome</keyword>
<evidence type="ECO:0000313" key="5">
    <source>
        <dbReference type="Proteomes" id="UP000256645"/>
    </source>
</evidence>
<dbReference type="FunFam" id="3.60.15.10:FF:000033">
    <property type="entry name" value="MBL fold metallo-hydrolase"/>
    <property type="match status" value="1"/>
</dbReference>
<protein>
    <submittedName>
        <fullName evidence="4">Putative metallo-beta-lactamase protein</fullName>
    </submittedName>
</protein>